<organism evidence="1 2">
    <name type="scientific">Rossellomorea marisflavi</name>
    <dbReference type="NCBI Taxonomy" id="189381"/>
    <lineage>
        <taxon>Bacteria</taxon>
        <taxon>Bacillati</taxon>
        <taxon>Bacillota</taxon>
        <taxon>Bacilli</taxon>
        <taxon>Bacillales</taxon>
        <taxon>Bacillaceae</taxon>
        <taxon>Rossellomorea</taxon>
    </lineage>
</organism>
<evidence type="ECO:0000313" key="1">
    <source>
        <dbReference type="EMBL" id="KZE51145.1"/>
    </source>
</evidence>
<dbReference type="GO" id="GO:0016747">
    <property type="term" value="F:acyltransferase activity, transferring groups other than amino-acyl groups"/>
    <property type="evidence" value="ECO:0007669"/>
    <property type="project" value="InterPro"/>
</dbReference>
<dbReference type="Gene3D" id="3.40.630.30">
    <property type="match status" value="1"/>
</dbReference>
<dbReference type="Pfam" id="PF00583">
    <property type="entry name" value="Acetyltransf_1"/>
    <property type="match status" value="1"/>
</dbReference>
<dbReference type="SUPFAM" id="SSF55729">
    <property type="entry name" value="Acyl-CoA N-acyltransferases (Nat)"/>
    <property type="match status" value="1"/>
</dbReference>
<gene>
    <name evidence="1" type="ORF">AV649_17440</name>
</gene>
<accession>A0A165L6K4</accession>
<dbReference type="InterPro" id="IPR016181">
    <property type="entry name" value="Acyl_CoA_acyltransferase"/>
</dbReference>
<name>A0A165L6K4_9BACI</name>
<protein>
    <submittedName>
        <fullName evidence="1">Uncharacterized protein</fullName>
    </submittedName>
</protein>
<dbReference type="EMBL" id="LQQY01000009">
    <property type="protein sequence ID" value="KZE51145.1"/>
    <property type="molecule type" value="Genomic_DNA"/>
</dbReference>
<dbReference type="RefSeq" id="WP_063191029.1">
    <property type="nucleotide sequence ID" value="NZ_CP081870.1"/>
</dbReference>
<dbReference type="InterPro" id="IPR000182">
    <property type="entry name" value="GNAT_dom"/>
</dbReference>
<comment type="caution">
    <text evidence="1">The sequence shown here is derived from an EMBL/GenBank/DDBJ whole genome shotgun (WGS) entry which is preliminary data.</text>
</comment>
<dbReference type="Proteomes" id="UP000076510">
    <property type="component" value="Unassembled WGS sequence"/>
</dbReference>
<dbReference type="CDD" id="cd04301">
    <property type="entry name" value="NAT_SF"/>
    <property type="match status" value="1"/>
</dbReference>
<dbReference type="AlphaFoldDB" id="A0A165L6K4"/>
<dbReference type="PANTHER" id="PTHR43415">
    <property type="entry name" value="SPERMIDINE N(1)-ACETYLTRANSFERASE"/>
    <property type="match status" value="1"/>
</dbReference>
<sequence length="291" mass="33039">MSRLDTLNLEQISRFIASLNAMSKHHIGYCGEKSDEILDTLQHDFSDLNLEDCLAVSYDDEDEGILGVLGADVDLDNHSAELWGPFVNSENPEPLTALLWEEISSNLGKMVQTYHGFYNDLNLIGQGFIESLGGKVTGSHLILKAKKYDYTDEHDVVVEELSPKWHQAFDKLHNESFPDTYYTSEEIIYKVNDNNKVFVIPSGDTLLGYIYVEGNPDYEEGNIEFIAVSTDNRKRGIGTRLVKHALGFMFEDLGIEEISICVNEQNSQAINLYKRAGFKREHRLHHYVLNV</sequence>
<proteinExistence type="predicted"/>
<dbReference type="PANTHER" id="PTHR43415:SF3">
    <property type="entry name" value="GNAT-FAMILY ACETYLTRANSFERASE"/>
    <property type="match status" value="1"/>
</dbReference>
<evidence type="ECO:0000313" key="2">
    <source>
        <dbReference type="Proteomes" id="UP000076510"/>
    </source>
</evidence>
<dbReference type="PROSITE" id="PS51186">
    <property type="entry name" value="GNAT"/>
    <property type="match status" value="1"/>
</dbReference>
<dbReference type="OrthoDB" id="87299at2"/>
<reference evidence="2" key="1">
    <citation type="submission" date="2016-01" db="EMBL/GenBank/DDBJ databases">
        <title>Whole genome sequencing of Bhargavaea cecembensis T14.</title>
        <authorList>
            <person name="Hong K.W."/>
        </authorList>
    </citation>
    <scope>NUCLEOTIDE SEQUENCE [LARGE SCALE GENOMIC DNA]</scope>
    <source>
        <strain evidence="2">M19</strain>
    </source>
</reference>
<dbReference type="GeneID" id="89533183"/>